<name>A0A3S4VSL1_MYCAU</name>
<dbReference type="InterPro" id="IPR036390">
    <property type="entry name" value="WH_DNA-bd_sf"/>
</dbReference>
<dbReference type="OrthoDB" id="7688673at2"/>
<organism evidence="5 6">
    <name type="scientific">Mycolicibacterium aurum</name>
    <name type="common">Mycobacterium aurum</name>
    <dbReference type="NCBI Taxonomy" id="1791"/>
    <lineage>
        <taxon>Bacteria</taxon>
        <taxon>Bacillati</taxon>
        <taxon>Actinomycetota</taxon>
        <taxon>Actinomycetes</taxon>
        <taxon>Mycobacteriales</taxon>
        <taxon>Mycobacteriaceae</taxon>
        <taxon>Mycolicibacterium</taxon>
    </lineage>
</organism>
<dbReference type="InterPro" id="IPR050313">
    <property type="entry name" value="Carb_Metab_HTH_regulators"/>
</dbReference>
<dbReference type="KEGG" id="mauu:NCTC10437_02467"/>
<dbReference type="Pfam" id="PF00455">
    <property type="entry name" value="DeoRC"/>
    <property type="match status" value="1"/>
</dbReference>
<evidence type="ECO:0000256" key="1">
    <source>
        <dbReference type="ARBA" id="ARBA00023015"/>
    </source>
</evidence>
<dbReference type="Gene3D" id="3.40.50.1360">
    <property type="match status" value="1"/>
</dbReference>
<dbReference type="SUPFAM" id="SSF46785">
    <property type="entry name" value="Winged helix' DNA-binding domain"/>
    <property type="match status" value="1"/>
</dbReference>
<dbReference type="PANTHER" id="PTHR30363:SF44">
    <property type="entry name" value="AGA OPERON TRANSCRIPTIONAL REPRESSOR-RELATED"/>
    <property type="match status" value="1"/>
</dbReference>
<dbReference type="STRING" id="1791.GCA_001049355_04999"/>
<dbReference type="Proteomes" id="UP000279306">
    <property type="component" value="Chromosome"/>
</dbReference>
<dbReference type="PROSITE" id="PS51000">
    <property type="entry name" value="HTH_DEOR_2"/>
    <property type="match status" value="1"/>
</dbReference>
<dbReference type="SMART" id="SM00420">
    <property type="entry name" value="HTH_DEOR"/>
    <property type="match status" value="1"/>
</dbReference>
<dbReference type="AlphaFoldDB" id="A0A3S4VSL1"/>
<dbReference type="PRINTS" id="PR00037">
    <property type="entry name" value="HTHLACR"/>
</dbReference>
<dbReference type="GO" id="GO:0003677">
    <property type="term" value="F:DNA binding"/>
    <property type="evidence" value="ECO:0007669"/>
    <property type="project" value="UniProtKB-KW"/>
</dbReference>
<dbReference type="InterPro" id="IPR018356">
    <property type="entry name" value="Tscrpt_reg_HTH_DeoR_CS"/>
</dbReference>
<feature type="domain" description="HTH deoR-type" evidence="4">
    <location>
        <begin position="5"/>
        <end position="60"/>
    </location>
</feature>
<evidence type="ECO:0000259" key="4">
    <source>
        <dbReference type="PROSITE" id="PS51000"/>
    </source>
</evidence>
<dbReference type="SUPFAM" id="SSF100950">
    <property type="entry name" value="NagB/RpiA/CoA transferase-like"/>
    <property type="match status" value="1"/>
</dbReference>
<dbReference type="RefSeq" id="WP_048634834.1">
    <property type="nucleotide sequence ID" value="NZ_CVQQ01000023.1"/>
</dbReference>
<evidence type="ECO:0000313" key="6">
    <source>
        <dbReference type="Proteomes" id="UP000279306"/>
    </source>
</evidence>
<dbReference type="GO" id="GO:0003700">
    <property type="term" value="F:DNA-binding transcription factor activity"/>
    <property type="evidence" value="ECO:0007669"/>
    <property type="project" value="InterPro"/>
</dbReference>
<keyword evidence="3" id="KW-0804">Transcription</keyword>
<dbReference type="SMART" id="SM01134">
    <property type="entry name" value="DeoRC"/>
    <property type="match status" value="1"/>
</dbReference>
<sequence length="274" mass="28808">MAVDVRTRRDRIEQRVRSAREINFADLAAEFDVSEMTIRRDVEALEVLGVLRRVVGGAIAVQGKDTEPSFATRMADAAQEKIHIADVVADLIGRNETLILDSGSTALAVAKSLKGRGLGLTVVTPSVLAALALVDEPDTTVVLTGGELRAGELSLIGPSAEDTLNNYNCDTYVMGVAGIDSDRGISDYHQAESRVKRAASRRADRVIVAADKSKLGRVTFVSISALAQIHTIVSDGPPDHPALVAARGVGVEVICVAGQATSLSPSAEASGQAR</sequence>
<evidence type="ECO:0000313" key="5">
    <source>
        <dbReference type="EMBL" id="VEG54435.1"/>
    </source>
</evidence>
<keyword evidence="6" id="KW-1185">Reference proteome</keyword>
<evidence type="ECO:0000256" key="3">
    <source>
        <dbReference type="ARBA" id="ARBA00023163"/>
    </source>
</evidence>
<dbReference type="Pfam" id="PF08220">
    <property type="entry name" value="HTH_DeoR"/>
    <property type="match status" value="1"/>
</dbReference>
<dbReference type="PANTHER" id="PTHR30363">
    <property type="entry name" value="HTH-TYPE TRANSCRIPTIONAL REGULATOR SRLR-RELATED"/>
    <property type="match status" value="1"/>
</dbReference>
<dbReference type="InterPro" id="IPR037171">
    <property type="entry name" value="NagB/RpiA_transferase-like"/>
</dbReference>
<dbReference type="EMBL" id="LR134356">
    <property type="protein sequence ID" value="VEG54435.1"/>
    <property type="molecule type" value="Genomic_DNA"/>
</dbReference>
<dbReference type="PROSITE" id="PS00894">
    <property type="entry name" value="HTH_DEOR_1"/>
    <property type="match status" value="1"/>
</dbReference>
<reference evidence="5 6" key="1">
    <citation type="submission" date="2018-12" db="EMBL/GenBank/DDBJ databases">
        <authorList>
            <consortium name="Pathogen Informatics"/>
        </authorList>
    </citation>
    <scope>NUCLEOTIDE SEQUENCE [LARGE SCALE GENOMIC DNA]</scope>
    <source>
        <strain evidence="5 6">NCTC10437</strain>
    </source>
</reference>
<evidence type="ECO:0000256" key="2">
    <source>
        <dbReference type="ARBA" id="ARBA00023125"/>
    </source>
</evidence>
<dbReference type="InterPro" id="IPR014036">
    <property type="entry name" value="DeoR-like_C"/>
</dbReference>
<dbReference type="InterPro" id="IPR001034">
    <property type="entry name" value="DeoR_HTH"/>
</dbReference>
<keyword evidence="2" id="KW-0238">DNA-binding</keyword>
<gene>
    <name evidence="5" type="primary">glpR_2</name>
    <name evidence="5" type="ORF">NCTC10437_02467</name>
</gene>
<proteinExistence type="predicted"/>
<accession>A0A3S4VSL1</accession>
<keyword evidence="1" id="KW-0805">Transcription regulation</keyword>
<protein>
    <submittedName>
        <fullName evidence="5">DeoR family transcriptional regulator</fullName>
    </submittedName>
</protein>